<dbReference type="Proteomes" id="UP000326837">
    <property type="component" value="Chromosome"/>
</dbReference>
<keyword evidence="2" id="KW-0472">Membrane</keyword>
<gene>
    <name evidence="3" type="ORF">PLANPX_2003</name>
</gene>
<dbReference type="InterPro" id="IPR045584">
    <property type="entry name" value="Pilin-like"/>
</dbReference>
<evidence type="ECO:0000313" key="4">
    <source>
        <dbReference type="Proteomes" id="UP000326837"/>
    </source>
</evidence>
<dbReference type="RefSeq" id="WP_152098367.1">
    <property type="nucleotide sequence ID" value="NZ_AP021861.1"/>
</dbReference>
<keyword evidence="2" id="KW-1133">Transmembrane helix</keyword>
<feature type="compositionally biased region" description="Low complexity" evidence="1">
    <location>
        <begin position="113"/>
        <end position="146"/>
    </location>
</feature>
<dbReference type="NCBIfam" id="TIGR02532">
    <property type="entry name" value="IV_pilin_GFxxxE"/>
    <property type="match status" value="1"/>
</dbReference>
<feature type="transmembrane region" description="Helical" evidence="2">
    <location>
        <begin position="32"/>
        <end position="54"/>
    </location>
</feature>
<name>A0A5K7XC06_9BACT</name>
<keyword evidence="2" id="KW-0812">Transmembrane</keyword>
<reference evidence="4" key="1">
    <citation type="submission" date="2019-10" db="EMBL/GenBank/DDBJ databases">
        <title>Lacipirellula parvula gen. nov., sp. nov., representing a lineage of planctomycetes widespread in freshwater anoxic habitats, and description of the family Lacipirellulaceae.</title>
        <authorList>
            <person name="Dedysh S.N."/>
            <person name="Kulichevskaya I.S."/>
            <person name="Beletsky A.V."/>
            <person name="Rakitin A.L."/>
            <person name="Mardanov A.V."/>
            <person name="Ivanova A.A."/>
            <person name="Saltykova V.X."/>
            <person name="Rijpstra W.I.C."/>
            <person name="Sinninghe Damste J.S."/>
            <person name="Ravin N.V."/>
        </authorList>
    </citation>
    <scope>NUCLEOTIDE SEQUENCE [LARGE SCALE GENOMIC DNA]</scope>
    <source>
        <strain evidence="4">PX69</strain>
    </source>
</reference>
<sequence length="241" mass="25364">MPIVAAIPAGASRDRVRLSGSARRRGMTLVEILLVLALVVLIGSMVAPVFNGVFSTIRLRRGGDQVIAQWSAARMRAIETGEVQQFRFTPETGKLVVEPWTGVLGADADSRRSTGAASTSSASTAAGGTTSTTTAASSTAATGTAKTTNVTLPEEVVFHAGELAVEDYETGERSVASLQEPGEDQSTPILFFPDGTTSDASVLLTNGKQQFVRLTLRGLTGVGRASLVLTQEELQRADRRK</sequence>
<dbReference type="EMBL" id="AP021861">
    <property type="protein sequence ID" value="BBO32391.1"/>
    <property type="molecule type" value="Genomic_DNA"/>
</dbReference>
<protein>
    <recommendedName>
        <fullName evidence="5">General secretion pathway GspH domain-containing protein</fullName>
    </recommendedName>
</protein>
<evidence type="ECO:0000313" key="3">
    <source>
        <dbReference type="EMBL" id="BBO32391.1"/>
    </source>
</evidence>
<feature type="region of interest" description="Disordered" evidence="1">
    <location>
        <begin position="107"/>
        <end position="146"/>
    </location>
</feature>
<evidence type="ECO:0000256" key="1">
    <source>
        <dbReference type="SAM" id="MobiDB-lite"/>
    </source>
</evidence>
<organism evidence="3 4">
    <name type="scientific">Lacipirellula parvula</name>
    <dbReference type="NCBI Taxonomy" id="2650471"/>
    <lineage>
        <taxon>Bacteria</taxon>
        <taxon>Pseudomonadati</taxon>
        <taxon>Planctomycetota</taxon>
        <taxon>Planctomycetia</taxon>
        <taxon>Pirellulales</taxon>
        <taxon>Lacipirellulaceae</taxon>
        <taxon>Lacipirellula</taxon>
    </lineage>
</organism>
<evidence type="ECO:0000256" key="2">
    <source>
        <dbReference type="SAM" id="Phobius"/>
    </source>
</evidence>
<dbReference type="KEGG" id="lpav:PLANPX_2003"/>
<proteinExistence type="predicted"/>
<keyword evidence="4" id="KW-1185">Reference proteome</keyword>
<dbReference type="SUPFAM" id="SSF54523">
    <property type="entry name" value="Pili subunits"/>
    <property type="match status" value="1"/>
</dbReference>
<accession>A0A5K7XC06</accession>
<dbReference type="InterPro" id="IPR012902">
    <property type="entry name" value="N_methyl_site"/>
</dbReference>
<dbReference type="AlphaFoldDB" id="A0A5K7XC06"/>
<dbReference type="PROSITE" id="PS00409">
    <property type="entry name" value="PROKAR_NTER_METHYL"/>
    <property type="match status" value="1"/>
</dbReference>
<evidence type="ECO:0008006" key="5">
    <source>
        <dbReference type="Google" id="ProtNLM"/>
    </source>
</evidence>